<reference evidence="2 3" key="1">
    <citation type="submission" date="2019-05" db="EMBL/GenBank/DDBJ databases">
        <title>Another draft genome of Portunus trituberculatus and its Hox gene families provides insights of decapod evolution.</title>
        <authorList>
            <person name="Jeong J.-H."/>
            <person name="Song I."/>
            <person name="Kim S."/>
            <person name="Choi T."/>
            <person name="Kim D."/>
            <person name="Ryu S."/>
            <person name="Kim W."/>
        </authorList>
    </citation>
    <scope>NUCLEOTIDE SEQUENCE [LARGE SCALE GENOMIC DNA]</scope>
    <source>
        <tissue evidence="2">Muscle</tissue>
    </source>
</reference>
<dbReference type="EMBL" id="VSRR010082406">
    <property type="protein sequence ID" value="MPC89858.1"/>
    <property type="molecule type" value="Genomic_DNA"/>
</dbReference>
<dbReference type="AlphaFoldDB" id="A0A5B7JAA4"/>
<accession>A0A5B7JAA4</accession>
<proteinExistence type="predicted"/>
<keyword evidence="3" id="KW-1185">Reference proteome</keyword>
<organism evidence="2 3">
    <name type="scientific">Portunus trituberculatus</name>
    <name type="common">Swimming crab</name>
    <name type="synonym">Neptunus trituberculatus</name>
    <dbReference type="NCBI Taxonomy" id="210409"/>
    <lineage>
        <taxon>Eukaryota</taxon>
        <taxon>Metazoa</taxon>
        <taxon>Ecdysozoa</taxon>
        <taxon>Arthropoda</taxon>
        <taxon>Crustacea</taxon>
        <taxon>Multicrustacea</taxon>
        <taxon>Malacostraca</taxon>
        <taxon>Eumalacostraca</taxon>
        <taxon>Eucarida</taxon>
        <taxon>Decapoda</taxon>
        <taxon>Pleocyemata</taxon>
        <taxon>Brachyura</taxon>
        <taxon>Eubrachyura</taxon>
        <taxon>Portunoidea</taxon>
        <taxon>Portunidae</taxon>
        <taxon>Portuninae</taxon>
        <taxon>Portunus</taxon>
    </lineage>
</organism>
<dbReference type="Proteomes" id="UP000324222">
    <property type="component" value="Unassembled WGS sequence"/>
</dbReference>
<feature type="region of interest" description="Disordered" evidence="1">
    <location>
        <begin position="120"/>
        <end position="144"/>
    </location>
</feature>
<comment type="caution">
    <text evidence="2">The sequence shown here is derived from an EMBL/GenBank/DDBJ whole genome shotgun (WGS) entry which is preliminary data.</text>
</comment>
<feature type="region of interest" description="Disordered" evidence="1">
    <location>
        <begin position="1"/>
        <end position="42"/>
    </location>
</feature>
<evidence type="ECO:0000313" key="2">
    <source>
        <dbReference type="EMBL" id="MPC89858.1"/>
    </source>
</evidence>
<evidence type="ECO:0000313" key="3">
    <source>
        <dbReference type="Proteomes" id="UP000324222"/>
    </source>
</evidence>
<sequence length="181" mass="20273">MKSQEPNNASEETREKVRSRNHGVKGMVEVRTASTPDPPVREIRERSIMQRAQPSFLVAVLADKGLGYELGIRRWHGDPPRDRLRNTIKQARRRLDILRATDTWRTNDKKSECQLTARLVSNPNNTRAADQPEDSSARSPATQLAACCPASRSRTEPRHILICGPGSLEVGLDAARRVGRC</sequence>
<gene>
    <name evidence="2" type="ORF">E2C01_084820</name>
</gene>
<name>A0A5B7JAA4_PORTR</name>
<feature type="compositionally biased region" description="Polar residues" evidence="1">
    <location>
        <begin position="1"/>
        <end position="10"/>
    </location>
</feature>
<protein>
    <submittedName>
        <fullName evidence="2">Uncharacterized protein</fullName>
    </submittedName>
</protein>
<evidence type="ECO:0000256" key="1">
    <source>
        <dbReference type="SAM" id="MobiDB-lite"/>
    </source>
</evidence>